<evidence type="ECO:0000313" key="3">
    <source>
        <dbReference type="Proteomes" id="UP000595074"/>
    </source>
</evidence>
<keyword evidence="3" id="KW-1185">Reference proteome</keyword>
<gene>
    <name evidence="2" type="ORF">IMZ28_09750</name>
</gene>
<comment type="similarity">
    <text evidence="1">Belongs to the UPF0251 family.</text>
</comment>
<dbReference type="PANTHER" id="PTHR37478:SF2">
    <property type="entry name" value="UPF0251 PROTEIN TK0562"/>
    <property type="match status" value="1"/>
</dbReference>
<accession>A0A7M1S5Q6</accession>
<proteinExistence type="inferred from homology"/>
<reference evidence="2 3" key="1">
    <citation type="submission" date="2020-10" db="EMBL/GenBank/DDBJ databases">
        <title>The genome of sulfurovum sp.</title>
        <authorList>
            <person name="Xie S."/>
            <person name="Shao Z."/>
            <person name="Jiang L."/>
        </authorList>
    </citation>
    <scope>NUCLEOTIDE SEQUENCE [LARGE SCALE GENOMIC DNA]</scope>
    <source>
        <strain evidence="2 3">ST-419</strain>
    </source>
</reference>
<dbReference type="SUPFAM" id="SSF53146">
    <property type="entry name" value="Nitrogenase accessory factor-like"/>
    <property type="match status" value="1"/>
</dbReference>
<dbReference type="Pfam" id="PF02001">
    <property type="entry name" value="DUF134"/>
    <property type="match status" value="1"/>
</dbReference>
<dbReference type="EMBL" id="CP063164">
    <property type="protein sequence ID" value="QOR61700.1"/>
    <property type="molecule type" value="Genomic_DNA"/>
</dbReference>
<protein>
    <submittedName>
        <fullName evidence="2">DUF134 domain-containing protein</fullName>
    </submittedName>
</protein>
<name>A0A7M1S5Q6_9BACT</name>
<dbReference type="Gene3D" id="3.30.420.130">
    <property type="entry name" value="Dinitrogenase iron-molybdenum cofactor biosynthesis domain"/>
    <property type="match status" value="1"/>
</dbReference>
<dbReference type="InterPro" id="IPR002852">
    <property type="entry name" value="UPF0251"/>
</dbReference>
<dbReference type="Proteomes" id="UP000595074">
    <property type="component" value="Chromosome"/>
</dbReference>
<dbReference type="InterPro" id="IPR036105">
    <property type="entry name" value="DiNase_FeMo-co_biosyn_sf"/>
</dbReference>
<dbReference type="KEGG" id="sinu:IMZ28_09750"/>
<sequence length="197" mass="22123">MGRDKLKRNLQFKPVCREFGSIECKSKDTLHLLHEEIEALYLMDNQGLYQADAAVQMGVSRSTFARIIKNAREKVSMMLITGANLVIEDEKEDYIVLVASMKRNALVLGKPDAPFLMLCHVKQHKIVEIETLENPVFVEGRRPGQALPELCNRKKVNFFAATAIGAGLKSALLSKGIYTIIKKKLTKDDLVHIDVLT</sequence>
<dbReference type="PANTHER" id="PTHR37478">
    <property type="match status" value="1"/>
</dbReference>
<dbReference type="AlphaFoldDB" id="A0A7M1S5Q6"/>
<evidence type="ECO:0000256" key="1">
    <source>
        <dbReference type="ARBA" id="ARBA00009350"/>
    </source>
</evidence>
<evidence type="ECO:0000313" key="2">
    <source>
        <dbReference type="EMBL" id="QOR61700.1"/>
    </source>
</evidence>
<dbReference type="RefSeq" id="WP_197548408.1">
    <property type="nucleotide sequence ID" value="NZ_CP063164.1"/>
</dbReference>
<organism evidence="2 3">
    <name type="scientific">Sulfurovum indicum</name>
    <dbReference type="NCBI Taxonomy" id="2779528"/>
    <lineage>
        <taxon>Bacteria</taxon>
        <taxon>Pseudomonadati</taxon>
        <taxon>Campylobacterota</taxon>
        <taxon>Epsilonproteobacteria</taxon>
        <taxon>Campylobacterales</taxon>
        <taxon>Sulfurovaceae</taxon>
        <taxon>Sulfurovum</taxon>
    </lineage>
</organism>